<sequence>MVEKGKVSVLGKGLDNSRVDYTEIIARETQANAGILSKKEAKVITGKI</sequence>
<dbReference type="EMBL" id="UFSB01000001">
    <property type="protein sequence ID" value="SUU38217.1"/>
    <property type="molecule type" value="Genomic_DNA"/>
</dbReference>
<dbReference type="AlphaFoldDB" id="A0A380VH31"/>
<protein>
    <submittedName>
        <fullName evidence="1">Filamentous hemagglutinin outer membrane protein</fullName>
    </submittedName>
</protein>
<dbReference type="InterPro" id="IPR012334">
    <property type="entry name" value="Pectin_lyas_fold"/>
</dbReference>
<gene>
    <name evidence="1" type="ORF">NCTC10851_01978</name>
</gene>
<evidence type="ECO:0000313" key="1">
    <source>
        <dbReference type="EMBL" id="SUU38217.1"/>
    </source>
</evidence>
<proteinExistence type="predicted"/>
<dbReference type="Gene3D" id="2.160.20.10">
    <property type="entry name" value="Single-stranded right-handed beta-helix, Pectin lyase-like"/>
    <property type="match status" value="1"/>
</dbReference>
<dbReference type="Proteomes" id="UP000254507">
    <property type="component" value="Unassembled WGS sequence"/>
</dbReference>
<accession>A0A380VH31</accession>
<name>A0A380VH31_9PAST</name>
<evidence type="ECO:0000313" key="2">
    <source>
        <dbReference type="Proteomes" id="UP000254507"/>
    </source>
</evidence>
<reference evidence="1 2" key="1">
    <citation type="submission" date="2018-06" db="EMBL/GenBank/DDBJ databases">
        <authorList>
            <consortium name="Pathogen Informatics"/>
            <person name="Doyle S."/>
        </authorList>
    </citation>
    <scope>NUCLEOTIDE SEQUENCE [LARGE SCALE GENOMIC DNA]</scope>
    <source>
        <strain evidence="1 2">NCTC10851</strain>
    </source>
</reference>
<organism evidence="1 2">
    <name type="scientific">Actinobacillus seminis</name>
    <dbReference type="NCBI Taxonomy" id="722"/>
    <lineage>
        <taxon>Bacteria</taxon>
        <taxon>Pseudomonadati</taxon>
        <taxon>Pseudomonadota</taxon>
        <taxon>Gammaproteobacteria</taxon>
        <taxon>Pasteurellales</taxon>
        <taxon>Pasteurellaceae</taxon>
        <taxon>Actinobacillus</taxon>
    </lineage>
</organism>